<sequence>MTKIVVDPSSLSGAATDLGRMATAIDAALEHFDADTSSLRNEWEGDAAEAAFNARKQWRELMMTEAGALRAIAAILDQTGDVYAELDRKCGAALGGQ</sequence>
<organism evidence="2 3">
    <name type="scientific">Schaalia hyovaginalis</name>
    <dbReference type="NCBI Taxonomy" id="29316"/>
    <lineage>
        <taxon>Bacteria</taxon>
        <taxon>Bacillati</taxon>
        <taxon>Actinomycetota</taxon>
        <taxon>Actinomycetes</taxon>
        <taxon>Actinomycetales</taxon>
        <taxon>Actinomycetaceae</taxon>
        <taxon>Schaalia</taxon>
    </lineage>
</organism>
<dbReference type="AlphaFoldDB" id="A0A923E116"/>
<protein>
    <recommendedName>
        <fullName evidence="1">ESAT-6-like protein</fullName>
    </recommendedName>
</protein>
<reference evidence="2" key="1">
    <citation type="submission" date="2020-08" db="EMBL/GenBank/DDBJ databases">
        <title>Sequencing the genomes of 1000 actinobacteria strains.</title>
        <authorList>
            <person name="Klenk H.-P."/>
        </authorList>
    </citation>
    <scope>NUCLEOTIDE SEQUENCE</scope>
    <source>
        <strain evidence="2">DSM 10695</strain>
    </source>
</reference>
<dbReference type="Gene3D" id="1.10.287.1060">
    <property type="entry name" value="ESAT-6-like"/>
    <property type="match status" value="1"/>
</dbReference>
<dbReference type="InterPro" id="IPR010310">
    <property type="entry name" value="T7SS_ESAT-6-like"/>
</dbReference>
<name>A0A923E116_9ACTO</name>
<evidence type="ECO:0000313" key="2">
    <source>
        <dbReference type="EMBL" id="MBB6333924.1"/>
    </source>
</evidence>
<dbReference type="Proteomes" id="UP000617426">
    <property type="component" value="Unassembled WGS sequence"/>
</dbReference>
<comment type="caution">
    <text evidence="2">The sequence shown here is derived from an EMBL/GenBank/DDBJ whole genome shotgun (WGS) entry which is preliminary data.</text>
</comment>
<evidence type="ECO:0000256" key="1">
    <source>
        <dbReference type="RuleBase" id="RU362001"/>
    </source>
</evidence>
<proteinExistence type="inferred from homology"/>
<dbReference type="EMBL" id="JACHMK010000001">
    <property type="protein sequence ID" value="MBB6333924.1"/>
    <property type="molecule type" value="Genomic_DNA"/>
</dbReference>
<dbReference type="InterPro" id="IPR036689">
    <property type="entry name" value="ESAT-6-like_sf"/>
</dbReference>
<dbReference type="NCBIfam" id="TIGR03930">
    <property type="entry name" value="WXG100_ESAT6"/>
    <property type="match status" value="1"/>
</dbReference>
<dbReference type="SUPFAM" id="SSF140453">
    <property type="entry name" value="EsxAB dimer-like"/>
    <property type="match status" value="1"/>
</dbReference>
<comment type="similarity">
    <text evidence="1">Belongs to the WXG100 family.</text>
</comment>
<gene>
    <name evidence="2" type="ORF">HD592_000489</name>
</gene>
<evidence type="ECO:0000313" key="3">
    <source>
        <dbReference type="Proteomes" id="UP000617426"/>
    </source>
</evidence>
<dbReference type="RefSeq" id="WP_184451612.1">
    <property type="nucleotide sequence ID" value="NZ_JACHMK010000001.1"/>
</dbReference>
<accession>A0A923E116</accession>
<dbReference type="Pfam" id="PF06013">
    <property type="entry name" value="WXG100"/>
    <property type="match status" value="1"/>
</dbReference>
<keyword evidence="3" id="KW-1185">Reference proteome</keyword>